<keyword evidence="2" id="KW-1185">Reference proteome</keyword>
<sequence length="211" mass="23885">MTDVTPIFDEEYLEGLVSHFDDSAFQSSFNNYERPDSEQLVQLKLGSMLGYEKWVSGLEPDVANLATSNQVEPASRVFDRWLAYVVTAYPHRPVELRDLFLMSTSALWARRPTELRHVLRLGPISAIIDLAASSDQGWPSRVREAVSRALMLVARQSGRGDVENARSCLNELRNLQRLAEVDWLKEAERPQQTALELLALYHCAQATDLLP</sequence>
<reference evidence="1 2" key="1">
    <citation type="submission" date="2020-07" db="EMBL/GenBank/DDBJ databases">
        <authorList>
            <person name="Li M."/>
        </authorList>
    </citation>
    <scope>NUCLEOTIDE SEQUENCE [LARGE SCALE GENOMIC DNA]</scope>
    <source>
        <strain evidence="1 2">DSM 23284</strain>
    </source>
</reference>
<evidence type="ECO:0000313" key="2">
    <source>
        <dbReference type="Proteomes" id="UP000559404"/>
    </source>
</evidence>
<name>A0A838XTY5_9HYPH</name>
<proteinExistence type="predicted"/>
<evidence type="ECO:0000313" key="1">
    <source>
        <dbReference type="EMBL" id="MBA4613895.1"/>
    </source>
</evidence>
<dbReference type="EMBL" id="JACEON010000028">
    <property type="protein sequence ID" value="MBA4613895.1"/>
    <property type="molecule type" value="Genomic_DNA"/>
</dbReference>
<dbReference type="Proteomes" id="UP000559404">
    <property type="component" value="Unassembled WGS sequence"/>
</dbReference>
<protein>
    <submittedName>
        <fullName evidence="1">Uncharacterized protein</fullName>
    </submittedName>
</protein>
<gene>
    <name evidence="1" type="ORF">H1W37_19735</name>
</gene>
<dbReference type="AlphaFoldDB" id="A0A838XTY5"/>
<accession>A0A838XTY5</accession>
<reference evidence="1 2" key="2">
    <citation type="submission" date="2020-08" db="EMBL/GenBank/DDBJ databases">
        <title>Stappia taiwanensis sp. nov., isolated from a coastal thermal spring.</title>
        <authorList>
            <person name="Kampfer P."/>
        </authorList>
    </citation>
    <scope>NUCLEOTIDE SEQUENCE [LARGE SCALE GENOMIC DNA]</scope>
    <source>
        <strain evidence="1 2">DSM 23284</strain>
    </source>
</reference>
<dbReference type="RefSeq" id="WP_181762093.1">
    <property type="nucleotide sequence ID" value="NZ_BMCR01000015.1"/>
</dbReference>
<organism evidence="1 2">
    <name type="scientific">Stappia taiwanensis</name>
    <dbReference type="NCBI Taxonomy" id="992267"/>
    <lineage>
        <taxon>Bacteria</taxon>
        <taxon>Pseudomonadati</taxon>
        <taxon>Pseudomonadota</taxon>
        <taxon>Alphaproteobacteria</taxon>
        <taxon>Hyphomicrobiales</taxon>
        <taxon>Stappiaceae</taxon>
        <taxon>Stappia</taxon>
    </lineage>
</organism>
<comment type="caution">
    <text evidence="1">The sequence shown here is derived from an EMBL/GenBank/DDBJ whole genome shotgun (WGS) entry which is preliminary data.</text>
</comment>